<proteinExistence type="predicted"/>
<dbReference type="Pfam" id="PF13306">
    <property type="entry name" value="LRR_5"/>
    <property type="match status" value="3"/>
</dbReference>
<name>A0A0A1U596_ENTIV</name>
<protein>
    <recommendedName>
        <fullName evidence="3">Leucine rich repeat containing protein BspA family protein</fullName>
    </recommendedName>
</protein>
<dbReference type="EMBL" id="KB206629">
    <property type="protein sequence ID" value="ELP89464.1"/>
    <property type="molecule type" value="Genomic_DNA"/>
</dbReference>
<dbReference type="GeneID" id="14888386"/>
<dbReference type="Proteomes" id="UP000014680">
    <property type="component" value="Unassembled WGS sequence"/>
</dbReference>
<accession>A0A0A1U596</accession>
<dbReference type="AlphaFoldDB" id="A0A0A1U596"/>
<organism evidence="1 2">
    <name type="scientific">Entamoeba invadens IP1</name>
    <dbReference type="NCBI Taxonomy" id="370355"/>
    <lineage>
        <taxon>Eukaryota</taxon>
        <taxon>Amoebozoa</taxon>
        <taxon>Evosea</taxon>
        <taxon>Archamoebae</taxon>
        <taxon>Mastigamoebida</taxon>
        <taxon>Entamoebidae</taxon>
        <taxon>Entamoeba</taxon>
    </lineage>
</organism>
<dbReference type="RefSeq" id="XP_004256235.1">
    <property type="nucleotide sequence ID" value="XM_004256187.1"/>
</dbReference>
<dbReference type="InterPro" id="IPR026906">
    <property type="entry name" value="LRR_5"/>
</dbReference>
<dbReference type="VEuPathDB" id="AmoebaDB:EIN_390890"/>
<keyword evidence="2" id="KW-1185">Reference proteome</keyword>
<gene>
    <name evidence="1" type="ORF">EIN_390890</name>
</gene>
<dbReference type="KEGG" id="eiv:EIN_390890"/>
<dbReference type="Gene3D" id="3.80.10.10">
    <property type="entry name" value="Ribonuclease Inhibitor"/>
    <property type="match status" value="3"/>
</dbReference>
<dbReference type="InterPro" id="IPR032675">
    <property type="entry name" value="LRR_dom_sf"/>
</dbReference>
<dbReference type="SUPFAM" id="SSF52058">
    <property type="entry name" value="L domain-like"/>
    <property type="match status" value="1"/>
</dbReference>
<evidence type="ECO:0000313" key="2">
    <source>
        <dbReference type="Proteomes" id="UP000014680"/>
    </source>
</evidence>
<dbReference type="PANTHER" id="PTHR45661:SF3">
    <property type="entry name" value="IG-LIKE DOMAIN-CONTAINING PROTEIN"/>
    <property type="match status" value="1"/>
</dbReference>
<dbReference type="PANTHER" id="PTHR45661">
    <property type="entry name" value="SURFACE ANTIGEN"/>
    <property type="match status" value="1"/>
</dbReference>
<sequence>MSNTHKLKTLTPSSLLRVVNYMKRSEDIRNIPLISKKYKNILRLFTFNPTDDISLFDNMEVHFMYTPTCPSVKGKKTIVTYPLSIHESIRHIKIGRKCANVIFTKEDREIFGDTIPRSVTVRILPPGSKPQTPSSSAAVSRHSSILSFSSRSSFEKATGNSRIIKLDFVPSIGETTFRNDTTIQDVCFKDLLRVKTRAFQMCENLVSFQADSVAILEDFCFSKCHMLKRVTIGKLEVIGHNCFNECYKLKHFNVGQLGFPIYVELVTYSVAMALYQSNVLCTDTVFCQMDKKRYGETIPFNLPVHHLEDDCFAFSDVNMRELVLPPSVVSLGCRCFIECTSIQCVTLSPHLQSIGEKCFYGCTLLYKIELPDSLTSIGNNCFDGCPNLKVLTAPTALNPIRANMSYHVCKLFEAIKVKCLSVCYTSTDRQIYGDILPQSCAFLSLSESCFKNFELIQSITPQTSRSNHSLKLPSTLVSLDKNCFQNCVNLKNVVIPQSVESLGESCFADCVSLISVTLPSSVKIISNNCFRGCKSLKNIIFPPTVRLGEKCFSGCYALNTKLNAPSNCW</sequence>
<evidence type="ECO:0000313" key="1">
    <source>
        <dbReference type="EMBL" id="ELP89464.1"/>
    </source>
</evidence>
<dbReference type="InterPro" id="IPR053139">
    <property type="entry name" value="Surface_bspA-like"/>
</dbReference>
<reference evidence="1 2" key="1">
    <citation type="submission" date="2012-10" db="EMBL/GenBank/DDBJ databases">
        <authorList>
            <person name="Zafar N."/>
            <person name="Inman J."/>
            <person name="Hall N."/>
            <person name="Lorenzi H."/>
            <person name="Caler E."/>
        </authorList>
    </citation>
    <scope>NUCLEOTIDE SEQUENCE [LARGE SCALE GENOMIC DNA]</scope>
    <source>
        <strain evidence="1 2">IP1</strain>
    </source>
</reference>
<evidence type="ECO:0008006" key="3">
    <source>
        <dbReference type="Google" id="ProtNLM"/>
    </source>
</evidence>